<dbReference type="EMBL" id="CP022579">
    <property type="protein sequence ID" value="QEL63812.1"/>
    <property type="molecule type" value="Genomic_DNA"/>
</dbReference>
<reference evidence="3 4" key="1">
    <citation type="submission" date="2017-07" db="EMBL/GenBank/DDBJ databases">
        <title>Complete genome sequence of Oryzomicrobium terrae TPP412.</title>
        <authorList>
            <person name="Chiu L.-W."/>
            <person name="Lo K.-J."/>
            <person name="Tsai Y.-M."/>
            <person name="Lin S.-S."/>
            <person name="Kuo C.-H."/>
            <person name="Liu C.-T."/>
        </authorList>
    </citation>
    <scope>NUCLEOTIDE SEQUENCE [LARGE SCALE GENOMIC DNA]</scope>
    <source>
        <strain evidence="3 4">TPP412</strain>
    </source>
</reference>
<organism evidence="3 4">
    <name type="scientific">Oryzomicrobium terrae</name>
    <dbReference type="NCBI Taxonomy" id="1735038"/>
    <lineage>
        <taxon>Bacteria</taxon>
        <taxon>Pseudomonadati</taxon>
        <taxon>Pseudomonadota</taxon>
        <taxon>Betaproteobacteria</taxon>
        <taxon>Rhodocyclales</taxon>
        <taxon>Rhodocyclaceae</taxon>
        <taxon>Oryzomicrobium</taxon>
    </lineage>
</organism>
<accession>A0A5C1E4I2</accession>
<keyword evidence="2" id="KW-0812">Transmembrane</keyword>
<protein>
    <recommendedName>
        <fullName evidence="5">Transmembrane protein</fullName>
    </recommendedName>
</protein>
<evidence type="ECO:0008006" key="5">
    <source>
        <dbReference type="Google" id="ProtNLM"/>
    </source>
</evidence>
<feature type="transmembrane region" description="Helical" evidence="2">
    <location>
        <begin position="46"/>
        <end position="68"/>
    </location>
</feature>
<gene>
    <name evidence="3" type="ORF">OTERR_03360</name>
</gene>
<keyword evidence="2" id="KW-1133">Transmembrane helix</keyword>
<feature type="transmembrane region" description="Helical" evidence="2">
    <location>
        <begin position="7"/>
        <end position="26"/>
    </location>
</feature>
<dbReference type="Proteomes" id="UP000323671">
    <property type="component" value="Chromosome"/>
</dbReference>
<keyword evidence="2" id="KW-0472">Membrane</keyword>
<feature type="region of interest" description="Disordered" evidence="1">
    <location>
        <begin position="73"/>
        <end position="96"/>
    </location>
</feature>
<evidence type="ECO:0000256" key="2">
    <source>
        <dbReference type="SAM" id="Phobius"/>
    </source>
</evidence>
<keyword evidence="4" id="KW-1185">Reference proteome</keyword>
<proteinExistence type="predicted"/>
<evidence type="ECO:0000313" key="3">
    <source>
        <dbReference type="EMBL" id="QEL63812.1"/>
    </source>
</evidence>
<evidence type="ECO:0000313" key="4">
    <source>
        <dbReference type="Proteomes" id="UP000323671"/>
    </source>
</evidence>
<evidence type="ECO:0000256" key="1">
    <source>
        <dbReference type="SAM" id="MobiDB-lite"/>
    </source>
</evidence>
<name>A0A5C1E4I2_9RHOO</name>
<sequence length="96" mass="10919">MNKVIWVLWPSFVAAVIAEFVFFWVINPQQLYFLGEPVEMSSYATYSVGFLLFWLVCAGSSLLTWFMLPQRPQADHHHEPDGRTAPHHGSGLTSAH</sequence>
<dbReference type="RefSeq" id="WP_054619597.1">
    <property type="nucleotide sequence ID" value="NZ_CP022579.1"/>
</dbReference>
<feature type="compositionally biased region" description="Basic and acidic residues" evidence="1">
    <location>
        <begin position="73"/>
        <end position="84"/>
    </location>
</feature>
<dbReference type="AlphaFoldDB" id="A0A5C1E4I2"/>
<dbReference type="KEGG" id="otr:OTERR_03360"/>